<evidence type="ECO:0000313" key="3">
    <source>
        <dbReference type="Proteomes" id="UP001153148"/>
    </source>
</evidence>
<dbReference type="Proteomes" id="UP001153148">
    <property type="component" value="Unassembled WGS sequence"/>
</dbReference>
<keyword evidence="3" id="KW-1185">Reference proteome</keyword>
<feature type="compositionally biased region" description="Acidic residues" evidence="1">
    <location>
        <begin position="130"/>
        <end position="161"/>
    </location>
</feature>
<feature type="compositionally biased region" description="Basic and acidic residues" evidence="1">
    <location>
        <begin position="10"/>
        <end position="19"/>
    </location>
</feature>
<reference evidence="2" key="1">
    <citation type="submission" date="2021-03" db="EMBL/GenBank/DDBJ databases">
        <authorList>
            <person name="Tran Van P."/>
        </authorList>
    </citation>
    <scope>NUCLEOTIDE SEQUENCE</scope>
</reference>
<sequence length="161" mass="18313">MFQSRSVAQLKDEYEKEDNGLVGSMRRTSSQPMKEKQMDDEGQSLIEYSFRRGSMGPNKRMKSEVGPKCLGWLYPRPRPRPHRPRPRGPRRFRPIPRPRPRPRPKPRPKPKPEHEPHPPEDTADYVGDGGIDDGEGAVDYEEGANEGEVEGANEDEVEGAL</sequence>
<evidence type="ECO:0000313" key="2">
    <source>
        <dbReference type="EMBL" id="CAG2058938.1"/>
    </source>
</evidence>
<proteinExistence type="predicted"/>
<name>A0ABN7NTJ2_TIMPD</name>
<protein>
    <submittedName>
        <fullName evidence="2">Uncharacterized protein</fullName>
    </submittedName>
</protein>
<comment type="caution">
    <text evidence="2">The sequence shown here is derived from an EMBL/GenBank/DDBJ whole genome shotgun (WGS) entry which is preliminary data.</text>
</comment>
<feature type="compositionally biased region" description="Basic and acidic residues" evidence="1">
    <location>
        <begin position="110"/>
        <end position="120"/>
    </location>
</feature>
<feature type="compositionally biased region" description="Basic residues" evidence="1">
    <location>
        <begin position="77"/>
        <end position="109"/>
    </location>
</feature>
<accession>A0ABN7NTJ2</accession>
<organism evidence="2 3">
    <name type="scientific">Timema podura</name>
    <name type="common">Walking stick</name>
    <dbReference type="NCBI Taxonomy" id="61482"/>
    <lineage>
        <taxon>Eukaryota</taxon>
        <taxon>Metazoa</taxon>
        <taxon>Ecdysozoa</taxon>
        <taxon>Arthropoda</taxon>
        <taxon>Hexapoda</taxon>
        <taxon>Insecta</taxon>
        <taxon>Pterygota</taxon>
        <taxon>Neoptera</taxon>
        <taxon>Polyneoptera</taxon>
        <taxon>Phasmatodea</taxon>
        <taxon>Timematodea</taxon>
        <taxon>Timematoidea</taxon>
        <taxon>Timematidae</taxon>
        <taxon>Timema</taxon>
    </lineage>
</organism>
<feature type="region of interest" description="Disordered" evidence="1">
    <location>
        <begin position="1"/>
        <end position="161"/>
    </location>
</feature>
<dbReference type="EMBL" id="CAJPIN010008332">
    <property type="protein sequence ID" value="CAG2058938.1"/>
    <property type="molecule type" value="Genomic_DNA"/>
</dbReference>
<gene>
    <name evidence="2" type="ORF">TPAB3V08_LOCUS5904</name>
</gene>
<evidence type="ECO:0000256" key="1">
    <source>
        <dbReference type="SAM" id="MobiDB-lite"/>
    </source>
</evidence>